<name>A0A8B8BT83_CRAVI</name>
<accession>A0A8B8BT83</accession>
<proteinExistence type="predicted"/>
<dbReference type="InterPro" id="IPR001584">
    <property type="entry name" value="Integrase_cat-core"/>
</dbReference>
<dbReference type="SUPFAM" id="SSF53098">
    <property type="entry name" value="Ribonuclease H-like"/>
    <property type="match status" value="1"/>
</dbReference>
<keyword evidence="2" id="KW-1185">Reference proteome</keyword>
<dbReference type="GeneID" id="111112956"/>
<dbReference type="PROSITE" id="PS50994">
    <property type="entry name" value="INTEGRASE"/>
    <property type="match status" value="1"/>
</dbReference>
<protein>
    <submittedName>
        <fullName evidence="3">Uncharacterized protein LOC111112956</fullName>
    </submittedName>
</protein>
<dbReference type="KEGG" id="cvn:111112956"/>
<dbReference type="Pfam" id="PF18701">
    <property type="entry name" value="DUF5641"/>
    <property type="match status" value="1"/>
</dbReference>
<organism evidence="2 3">
    <name type="scientific">Crassostrea virginica</name>
    <name type="common">Eastern oyster</name>
    <dbReference type="NCBI Taxonomy" id="6565"/>
    <lineage>
        <taxon>Eukaryota</taxon>
        <taxon>Metazoa</taxon>
        <taxon>Spiralia</taxon>
        <taxon>Lophotrochozoa</taxon>
        <taxon>Mollusca</taxon>
        <taxon>Bivalvia</taxon>
        <taxon>Autobranchia</taxon>
        <taxon>Pteriomorphia</taxon>
        <taxon>Ostreida</taxon>
        <taxon>Ostreoidea</taxon>
        <taxon>Ostreidae</taxon>
        <taxon>Crassostrea</taxon>
    </lineage>
</organism>
<dbReference type="Pfam" id="PF05380">
    <property type="entry name" value="Peptidase_A17"/>
    <property type="match status" value="1"/>
</dbReference>
<sequence>MIVPTSVSLARQTDIHVFSDASDQAIAAVAYLRVVDEFGLSSVGFLMGKSKLAPFKGHTIPRLELCGAVLASEIGETVATHLNISLECVHYYTDSKVVLGYIHNTTRRFFNYVCNRVDKIHSVSSPSQWSYIPTDQNPADAATRCCVTSLDTNVHHWVTGPTYLDSRTEDSVDEYPLISPEKDKEIRQDVTSCKTQVSLNIFTPEFFSRFSKWNTLVHVIMRSKYLFRQRQTTSKVDCSSFYDPKLKTDSELFIIQQVQQEAYSDEIENLRNGKSIPNNSKVLRLDPFLDERGILRIGGRLKHSHMSLGEKHPILLPGQHYIAKLIVLHFHENIQHQGRHLTDGAIRAAGYWITGSKRLVYNVLNKCVKCRRFRGTLASQKMADLPVERLTSCPPFTYVGGDCFGPWEVVTRRTRGGCANSKRWAVLFSCLSCRGVHIELIEDMSTASFINALRRFVSIRGKVKEFYSDRGTNFVGEVRELGIKSFNVEVSSVKSFLLEQGTVWKFNTPLSSHMGGAWERLIGITRRILDSILFDAKHTRITHEVLSTFMAEATAIINARPLVPVSTDSDSSWILSPSTLLTQKTSAPVEDFHDLDLGSIYTSQWKFVQHLANQFWTKWRREYLQNLQTRPKWKTIRENIQVGDVVLLKDSSLHRNDWPTGLIERTFPSRDGLVRKVEVRTIRDAKPHTYVRPVTEIVVLCHSTE</sequence>
<dbReference type="InterPro" id="IPR012337">
    <property type="entry name" value="RNaseH-like_sf"/>
</dbReference>
<dbReference type="InterPro" id="IPR036397">
    <property type="entry name" value="RNaseH_sf"/>
</dbReference>
<dbReference type="GO" id="GO:0015074">
    <property type="term" value="P:DNA integration"/>
    <property type="evidence" value="ECO:0007669"/>
    <property type="project" value="InterPro"/>
</dbReference>
<evidence type="ECO:0000313" key="2">
    <source>
        <dbReference type="Proteomes" id="UP000694844"/>
    </source>
</evidence>
<dbReference type="InterPro" id="IPR040676">
    <property type="entry name" value="DUF5641"/>
</dbReference>
<dbReference type="InterPro" id="IPR008042">
    <property type="entry name" value="Retrotrans_Pao"/>
</dbReference>
<reference evidence="3" key="1">
    <citation type="submission" date="2025-08" db="UniProtKB">
        <authorList>
            <consortium name="RefSeq"/>
        </authorList>
    </citation>
    <scope>IDENTIFICATION</scope>
    <source>
        <tissue evidence="3">Whole sample</tissue>
    </source>
</reference>
<feature type="domain" description="Integrase catalytic" evidence="1">
    <location>
        <begin position="390"/>
        <end position="585"/>
    </location>
</feature>
<dbReference type="PANTHER" id="PTHR47331">
    <property type="entry name" value="PHD-TYPE DOMAIN-CONTAINING PROTEIN"/>
    <property type="match status" value="1"/>
</dbReference>
<dbReference type="PANTHER" id="PTHR47331:SF6">
    <property type="entry name" value="DOUBLECORTIN DOMAIN-CONTAINING PROTEIN"/>
    <property type="match status" value="1"/>
</dbReference>
<evidence type="ECO:0000259" key="1">
    <source>
        <dbReference type="PROSITE" id="PS50994"/>
    </source>
</evidence>
<dbReference type="GO" id="GO:0003676">
    <property type="term" value="F:nucleic acid binding"/>
    <property type="evidence" value="ECO:0007669"/>
    <property type="project" value="InterPro"/>
</dbReference>
<evidence type="ECO:0000313" key="3">
    <source>
        <dbReference type="RefSeq" id="XP_022306557.1"/>
    </source>
</evidence>
<dbReference type="Gene3D" id="3.30.420.10">
    <property type="entry name" value="Ribonuclease H-like superfamily/Ribonuclease H"/>
    <property type="match status" value="1"/>
</dbReference>
<dbReference type="RefSeq" id="XP_022306557.1">
    <property type="nucleotide sequence ID" value="XM_022450849.1"/>
</dbReference>
<dbReference type="OrthoDB" id="6136308at2759"/>
<gene>
    <name evidence="3" type="primary">LOC111112956</name>
</gene>
<dbReference type="Proteomes" id="UP000694844">
    <property type="component" value="Chromosome 9"/>
</dbReference>
<dbReference type="AlphaFoldDB" id="A0A8B8BT83"/>